<gene>
    <name evidence="2" type="ORF">DAT39_019486</name>
</gene>
<reference evidence="2" key="1">
    <citation type="submission" date="2020-07" db="EMBL/GenBank/DDBJ databases">
        <title>Clarias magur genome sequencing, assembly and annotation.</title>
        <authorList>
            <person name="Kushwaha B."/>
            <person name="Kumar R."/>
            <person name="Das P."/>
            <person name="Joshi C.G."/>
            <person name="Kumar D."/>
            <person name="Nagpure N.S."/>
            <person name="Pandey M."/>
            <person name="Agarwal S."/>
            <person name="Srivastava S."/>
            <person name="Singh M."/>
            <person name="Sahoo L."/>
            <person name="Jayasankar P."/>
            <person name="Meher P.K."/>
            <person name="Koringa P.G."/>
            <person name="Iquebal M.A."/>
            <person name="Das S.P."/>
            <person name="Bit A."/>
            <person name="Patnaik S."/>
            <person name="Patel N."/>
            <person name="Shah T.M."/>
            <person name="Hinsu A."/>
            <person name="Jena J.K."/>
        </authorList>
    </citation>
    <scope>NUCLEOTIDE SEQUENCE</scope>
    <source>
        <strain evidence="2">CIFAMagur01</strain>
        <tissue evidence="2">Testis</tissue>
    </source>
</reference>
<sequence>MCVLRKLLVFYADVLLVLMEDLSVYEDATWCCINVLTNGSANYTLNPTRCRVNIWNLH</sequence>
<dbReference type="OrthoDB" id="8978439at2759"/>
<comment type="caution">
    <text evidence="2">The sequence shown here is derived from an EMBL/GenBank/DDBJ whole genome shotgun (WGS) entry which is preliminary data.</text>
</comment>
<keyword evidence="2" id="KW-0378">Hydrolase</keyword>
<dbReference type="GO" id="GO:0016787">
    <property type="term" value="F:hydrolase activity"/>
    <property type="evidence" value="ECO:0007669"/>
    <property type="project" value="UniProtKB-KW"/>
</dbReference>
<name>A0A8J4U4R6_CLAMG</name>
<feature type="signal peptide" evidence="1">
    <location>
        <begin position="1"/>
        <end position="19"/>
    </location>
</feature>
<organism evidence="2 3">
    <name type="scientific">Clarias magur</name>
    <name type="common">Asian catfish</name>
    <name type="synonym">Macropteronotus magur</name>
    <dbReference type="NCBI Taxonomy" id="1594786"/>
    <lineage>
        <taxon>Eukaryota</taxon>
        <taxon>Metazoa</taxon>
        <taxon>Chordata</taxon>
        <taxon>Craniata</taxon>
        <taxon>Vertebrata</taxon>
        <taxon>Euteleostomi</taxon>
        <taxon>Actinopterygii</taxon>
        <taxon>Neopterygii</taxon>
        <taxon>Teleostei</taxon>
        <taxon>Ostariophysi</taxon>
        <taxon>Siluriformes</taxon>
        <taxon>Clariidae</taxon>
        <taxon>Clarias</taxon>
    </lineage>
</organism>
<feature type="non-terminal residue" evidence="2">
    <location>
        <position position="1"/>
    </location>
</feature>
<keyword evidence="3" id="KW-1185">Reference proteome</keyword>
<evidence type="ECO:0000313" key="2">
    <source>
        <dbReference type="EMBL" id="KAF5890810.1"/>
    </source>
</evidence>
<dbReference type="EMBL" id="QNUK01000648">
    <property type="protein sequence ID" value="KAF5890810.1"/>
    <property type="molecule type" value="Genomic_DNA"/>
</dbReference>
<dbReference type="Proteomes" id="UP000727407">
    <property type="component" value="Unassembled WGS sequence"/>
</dbReference>
<dbReference type="AlphaFoldDB" id="A0A8J4U4R6"/>
<proteinExistence type="predicted"/>
<evidence type="ECO:0000256" key="1">
    <source>
        <dbReference type="SAM" id="SignalP"/>
    </source>
</evidence>
<accession>A0A8J4U4R6</accession>
<evidence type="ECO:0000313" key="3">
    <source>
        <dbReference type="Proteomes" id="UP000727407"/>
    </source>
</evidence>
<protein>
    <submittedName>
        <fullName evidence="2">Glycosyl hydrolase family protein 1</fullName>
    </submittedName>
</protein>
<keyword evidence="1" id="KW-0732">Signal</keyword>
<feature type="chain" id="PRO_5035322183" evidence="1">
    <location>
        <begin position="20"/>
        <end position="58"/>
    </location>
</feature>